<dbReference type="EMBL" id="JAUSZV010000005">
    <property type="protein sequence ID" value="MDQ0913308.1"/>
    <property type="molecule type" value="Genomic_DNA"/>
</dbReference>
<dbReference type="Proteomes" id="UP001234216">
    <property type="component" value="Unassembled WGS sequence"/>
</dbReference>
<proteinExistence type="predicted"/>
<reference evidence="1" key="1">
    <citation type="submission" date="2023-07" db="EMBL/GenBank/DDBJ databases">
        <title>Comparative genomics of wheat-associated soil bacteria to identify genetic determinants of phenazine resistance.</title>
        <authorList>
            <person name="Mouncey N."/>
        </authorList>
    </citation>
    <scope>NUCLEOTIDE SEQUENCE</scope>
    <source>
        <strain evidence="1">V4I22</strain>
    </source>
</reference>
<evidence type="ECO:0000313" key="1">
    <source>
        <dbReference type="EMBL" id="MDQ0913308.1"/>
    </source>
</evidence>
<gene>
    <name evidence="1" type="ORF">QFZ22_009293</name>
</gene>
<protein>
    <submittedName>
        <fullName evidence="1">Uncharacterized protein</fullName>
    </submittedName>
</protein>
<name>A0AAW8FUX6_9ACTN</name>
<organism evidence="1 2">
    <name type="scientific">Streptomyces canus</name>
    <dbReference type="NCBI Taxonomy" id="58343"/>
    <lineage>
        <taxon>Bacteria</taxon>
        <taxon>Bacillati</taxon>
        <taxon>Actinomycetota</taxon>
        <taxon>Actinomycetes</taxon>
        <taxon>Kitasatosporales</taxon>
        <taxon>Streptomycetaceae</taxon>
        <taxon>Streptomyces</taxon>
        <taxon>Streptomyces aurantiacus group</taxon>
    </lineage>
</organism>
<sequence length="30" mass="3432">MVTAHYLFEDIPRVLRPQDVDRAIHPSTGP</sequence>
<dbReference type="AlphaFoldDB" id="A0AAW8FUX6"/>
<accession>A0AAW8FUX6</accession>
<comment type="caution">
    <text evidence="1">The sequence shown here is derived from an EMBL/GenBank/DDBJ whole genome shotgun (WGS) entry which is preliminary data.</text>
</comment>
<evidence type="ECO:0000313" key="2">
    <source>
        <dbReference type="Proteomes" id="UP001234216"/>
    </source>
</evidence>